<keyword evidence="1" id="KW-0472">Membrane</keyword>
<reference evidence="2 3" key="1">
    <citation type="submission" date="2019-04" db="EMBL/GenBank/DDBJ databases">
        <title>Genome sequencing of Clostridium botulinum Groups I-IV and Clostridium butyricum.</title>
        <authorList>
            <person name="Brunt J."/>
            <person name="Van Vliet A.H.M."/>
            <person name="Stringer S.C."/>
            <person name="Carter A.T."/>
            <person name="Peck M.W."/>
        </authorList>
    </citation>
    <scope>NUCLEOTIDE SEQUENCE [LARGE SCALE GENOMIC DNA]</scope>
    <source>
        <strain evidence="2 3">IFR 18/108</strain>
    </source>
</reference>
<feature type="transmembrane region" description="Helical" evidence="1">
    <location>
        <begin position="6"/>
        <end position="29"/>
    </location>
</feature>
<evidence type="ECO:0000256" key="1">
    <source>
        <dbReference type="SAM" id="Phobius"/>
    </source>
</evidence>
<evidence type="ECO:0000313" key="2">
    <source>
        <dbReference type="EMBL" id="NFR63168.1"/>
    </source>
</evidence>
<dbReference type="EMBL" id="SXCS01000011">
    <property type="protein sequence ID" value="NFR63168.1"/>
    <property type="molecule type" value="Genomic_DNA"/>
</dbReference>
<organism evidence="2 3">
    <name type="scientific">Clostridium sporogenes</name>
    <dbReference type="NCBI Taxonomy" id="1509"/>
    <lineage>
        <taxon>Bacteria</taxon>
        <taxon>Bacillati</taxon>
        <taxon>Bacillota</taxon>
        <taxon>Clostridia</taxon>
        <taxon>Eubacteriales</taxon>
        <taxon>Clostridiaceae</taxon>
        <taxon>Clostridium</taxon>
    </lineage>
</organism>
<accession>A0A7X5SYA7</accession>
<evidence type="ECO:0000313" key="3">
    <source>
        <dbReference type="Proteomes" id="UP000486601"/>
    </source>
</evidence>
<name>A0A7X5SYA7_CLOSG</name>
<proteinExistence type="predicted"/>
<sequence>MFYSPFQFFIVAILTIILLPIIIPMNLFYGLKIKKRNKKSITVKELLSQIDSGIIAKDILKILKEDKQYNLYENPLNKFINNADLLMNNIQDIKDISKQETTHNTNNHIITLDSSGYSSSPIELYRLIPYSSESEDKSILFILNVKIDIDVYKKLTKNEVLAYIFLDYLLE</sequence>
<dbReference type="Proteomes" id="UP000486601">
    <property type="component" value="Unassembled WGS sequence"/>
</dbReference>
<comment type="caution">
    <text evidence="2">The sequence shown here is derived from an EMBL/GenBank/DDBJ whole genome shotgun (WGS) entry which is preliminary data.</text>
</comment>
<keyword evidence="1" id="KW-1133">Transmembrane helix</keyword>
<dbReference type="RefSeq" id="WP_039698809.1">
    <property type="nucleotide sequence ID" value="NZ_SXAL01000019.1"/>
</dbReference>
<dbReference type="AlphaFoldDB" id="A0A7X5SYA7"/>
<protein>
    <submittedName>
        <fullName evidence="2">Uncharacterized protein</fullName>
    </submittedName>
</protein>
<gene>
    <name evidence="2" type="ORF">FDF70_17225</name>
</gene>
<keyword evidence="1" id="KW-0812">Transmembrane</keyword>